<gene>
    <name evidence="2" type="ORF">CAB17_01205</name>
</gene>
<dbReference type="EMBL" id="CP025491">
    <property type="protein sequence ID" value="AUH70819.1"/>
    <property type="molecule type" value="Genomic_DNA"/>
</dbReference>
<keyword evidence="3" id="KW-1185">Reference proteome</keyword>
<feature type="transmembrane region" description="Helical" evidence="1">
    <location>
        <begin position="159"/>
        <end position="181"/>
    </location>
</feature>
<accession>A0A2H5FH02</accession>
<proteinExistence type="predicted"/>
<evidence type="ECO:0000256" key="1">
    <source>
        <dbReference type="SAM" id="Phobius"/>
    </source>
</evidence>
<dbReference type="AlphaFoldDB" id="A0A2H5FH02"/>
<feature type="transmembrane region" description="Helical" evidence="1">
    <location>
        <begin position="193"/>
        <end position="214"/>
    </location>
</feature>
<feature type="transmembrane region" description="Helical" evidence="1">
    <location>
        <begin position="124"/>
        <end position="147"/>
    </location>
</feature>
<dbReference type="Proteomes" id="UP000234343">
    <property type="component" value="Chromosome"/>
</dbReference>
<keyword evidence="1" id="KW-1133">Transmembrane helix</keyword>
<dbReference type="RefSeq" id="WP_101898593.1">
    <property type="nucleotide sequence ID" value="NZ_CP025491.2"/>
</dbReference>
<feature type="transmembrane region" description="Helical" evidence="1">
    <location>
        <begin position="76"/>
        <end position="104"/>
    </location>
</feature>
<keyword evidence="1" id="KW-0812">Transmembrane</keyword>
<evidence type="ECO:0000313" key="3">
    <source>
        <dbReference type="Proteomes" id="UP000234343"/>
    </source>
</evidence>
<evidence type="ECO:0000313" key="2">
    <source>
        <dbReference type="EMBL" id="AUH70819.1"/>
    </source>
</evidence>
<reference evidence="2 3" key="1">
    <citation type="submission" date="2017-12" db="EMBL/GenBank/DDBJ databases">
        <title>Legionella sainthelensi LA01-117, whole genome sequence of a clinical isolate from New Zealand.</title>
        <authorList>
            <person name="Cree S.L."/>
            <person name="Slow S."/>
            <person name="Kennedy M.A."/>
            <person name="Murdoch D.R."/>
            <person name="Biggs P.J."/>
            <person name="Anderson T."/>
        </authorList>
    </citation>
    <scope>NUCLEOTIDE SEQUENCE [LARGE SCALE GENOMIC DNA]</scope>
    <source>
        <strain evidence="2 3">LA01-117</strain>
    </source>
</reference>
<organism evidence="2 3">
    <name type="scientific">Legionella sainthelensi</name>
    <dbReference type="NCBI Taxonomy" id="28087"/>
    <lineage>
        <taxon>Bacteria</taxon>
        <taxon>Pseudomonadati</taxon>
        <taxon>Pseudomonadota</taxon>
        <taxon>Gammaproteobacteria</taxon>
        <taxon>Legionellales</taxon>
        <taxon>Legionellaceae</taxon>
        <taxon>Legionella</taxon>
    </lineage>
</organism>
<feature type="transmembrane region" description="Helical" evidence="1">
    <location>
        <begin position="47"/>
        <end position="69"/>
    </location>
</feature>
<protein>
    <submittedName>
        <fullName evidence="2">Uncharacterized protein</fullName>
    </submittedName>
</protein>
<keyword evidence="1" id="KW-0472">Membrane</keyword>
<name>A0A2H5FH02_9GAMM</name>
<dbReference type="KEGG" id="lsh:CAB17_01205"/>
<sequence length="235" mass="27049">MEFAKPVKVAFGRLEHIAFIKRHLDVYKKPDITQYPIAAYEFDFLDFIYSLGLINILTFVCISLFPSYFKYDPFKIFNIIPIMLLLIANTVLIAAVIVLFHWGLCKCIGFIYKIKTHTFYEAGIFWRVFRVLSLSYLLITIPLLIQINSIFTHEGLGTTLNLISLLTIILMLMLQIKLFILPLYKIGKQFGKALGSIQSLLVIASALLINNFFWKQIPPSIFVNIQEVIKLFSAQ</sequence>